<dbReference type="EMBL" id="CAKKLH010000303">
    <property type="protein sequence ID" value="CAH0110445.1"/>
    <property type="molecule type" value="Genomic_DNA"/>
</dbReference>
<dbReference type="GO" id="GO:0003711">
    <property type="term" value="F:transcription elongation factor activity"/>
    <property type="evidence" value="ECO:0007669"/>
    <property type="project" value="InterPro"/>
</dbReference>
<accession>A0A8J2S6Q9</accession>
<name>A0A8J2S6Q9_9CRUS</name>
<keyword evidence="2" id="KW-1185">Reference proteome</keyword>
<evidence type="ECO:0000313" key="2">
    <source>
        <dbReference type="Proteomes" id="UP000789390"/>
    </source>
</evidence>
<evidence type="ECO:0000313" key="1">
    <source>
        <dbReference type="EMBL" id="CAH0110445.1"/>
    </source>
</evidence>
<gene>
    <name evidence="1" type="ORF">DGAL_LOCUS14012</name>
</gene>
<dbReference type="InterPro" id="IPR026213">
    <property type="entry name" value="GRINL1"/>
</dbReference>
<dbReference type="Pfam" id="PF15328">
    <property type="entry name" value="GCOM2"/>
    <property type="match status" value="1"/>
</dbReference>
<dbReference type="GO" id="GO:0006368">
    <property type="term" value="P:transcription elongation by RNA polymerase II"/>
    <property type="evidence" value="ECO:0007669"/>
    <property type="project" value="InterPro"/>
</dbReference>
<comment type="caution">
    <text evidence="1">The sequence shown here is derived from an EMBL/GenBank/DDBJ whole genome shotgun (WGS) entry which is preliminary data.</text>
</comment>
<proteinExistence type="predicted"/>
<dbReference type="AlphaFoldDB" id="A0A8J2S6Q9"/>
<dbReference type="Proteomes" id="UP000789390">
    <property type="component" value="Unassembled WGS sequence"/>
</dbReference>
<sequence length="279" mass="31597">MKPVEKMTYKELLEAQQRHKKILSNKTVLQKLPDKGQKFIEANVKIDERLQEFQAETDGLSEMLSGMTLSASPRIDVNQMEWNGKVMTGNSSLESKPGCSQQQIPDDESRDIVDILLTTNQMSKIIIDERTPSTVADINAHVQDQCYKRLAEKVENLKPINHKFKPFQTLKREQDPSLKQFHKWDENTAATPPIFKYNNGVKTIQIEESLELQVKVEEKRKLLEQESSRLKFAQISPDAVAIHPAEHEEVYDDEAEGAGGGMAICVHVEADADNIVATQ</sequence>
<organism evidence="1 2">
    <name type="scientific">Daphnia galeata</name>
    <dbReference type="NCBI Taxonomy" id="27404"/>
    <lineage>
        <taxon>Eukaryota</taxon>
        <taxon>Metazoa</taxon>
        <taxon>Ecdysozoa</taxon>
        <taxon>Arthropoda</taxon>
        <taxon>Crustacea</taxon>
        <taxon>Branchiopoda</taxon>
        <taxon>Diplostraca</taxon>
        <taxon>Cladocera</taxon>
        <taxon>Anomopoda</taxon>
        <taxon>Daphniidae</taxon>
        <taxon>Daphnia</taxon>
    </lineage>
</organism>
<dbReference type="OrthoDB" id="2408655at2759"/>
<protein>
    <submittedName>
        <fullName evidence="1">Uncharacterized protein</fullName>
    </submittedName>
</protein>
<reference evidence="1" key="1">
    <citation type="submission" date="2021-11" db="EMBL/GenBank/DDBJ databases">
        <authorList>
            <person name="Schell T."/>
        </authorList>
    </citation>
    <scope>NUCLEOTIDE SEQUENCE</scope>
    <source>
        <strain evidence="1">M5</strain>
    </source>
</reference>
<dbReference type="GO" id="GO:0005634">
    <property type="term" value="C:nucleus"/>
    <property type="evidence" value="ECO:0007669"/>
    <property type="project" value="InterPro"/>
</dbReference>